<evidence type="ECO:0000313" key="3">
    <source>
        <dbReference type="Proteomes" id="UP000243887"/>
    </source>
</evidence>
<feature type="transmembrane region" description="Helical" evidence="1">
    <location>
        <begin position="169"/>
        <end position="192"/>
    </location>
</feature>
<feature type="transmembrane region" description="Helical" evidence="1">
    <location>
        <begin position="61"/>
        <end position="78"/>
    </location>
</feature>
<gene>
    <name evidence="2" type="ORF">SAMN04487893_1048</name>
</gene>
<dbReference type="Proteomes" id="UP000243887">
    <property type="component" value="Unassembled WGS sequence"/>
</dbReference>
<feature type="transmembrane region" description="Helical" evidence="1">
    <location>
        <begin position="132"/>
        <end position="157"/>
    </location>
</feature>
<sequence length="193" mass="21795">MKKKLKQPFETLQEKQLLTIGTLFLLIFSFIAYYTNTRFDGVIDMHHTANVLIHQPLLDNIVNTLCLGACLFGLAYFVNHKTRWIDILAIALICRIPIYFGAIFNINDISLTTGKHLIENLSTPTAMFDLPAINLIVLILESIYILAALVLFCILLYKGFKTATNARKLSHSLLLIPIVILAEIISKALVFLY</sequence>
<dbReference type="RefSeq" id="WP_090678308.1">
    <property type="nucleotide sequence ID" value="NZ_FORU01000004.1"/>
</dbReference>
<evidence type="ECO:0000313" key="2">
    <source>
        <dbReference type="EMBL" id="SFJ17266.1"/>
    </source>
</evidence>
<keyword evidence="1" id="KW-0812">Transmembrane</keyword>
<feature type="transmembrane region" description="Helical" evidence="1">
    <location>
        <begin position="85"/>
        <end position="106"/>
    </location>
</feature>
<name>A0A1I3P8A8_9FLAO</name>
<accession>A0A1I3P8A8</accession>
<organism evidence="2 3">
    <name type="scientific">Myroides guanonis</name>
    <dbReference type="NCBI Taxonomy" id="1150112"/>
    <lineage>
        <taxon>Bacteria</taxon>
        <taxon>Pseudomonadati</taxon>
        <taxon>Bacteroidota</taxon>
        <taxon>Flavobacteriia</taxon>
        <taxon>Flavobacteriales</taxon>
        <taxon>Flavobacteriaceae</taxon>
        <taxon>Myroides</taxon>
    </lineage>
</organism>
<keyword evidence="3" id="KW-1185">Reference proteome</keyword>
<reference evidence="3" key="1">
    <citation type="submission" date="2016-10" db="EMBL/GenBank/DDBJ databases">
        <authorList>
            <person name="Varghese N."/>
            <person name="Submissions S."/>
        </authorList>
    </citation>
    <scope>NUCLEOTIDE SEQUENCE [LARGE SCALE GENOMIC DNA]</scope>
    <source>
        <strain evidence="3">DSM 26542</strain>
    </source>
</reference>
<feature type="transmembrane region" description="Helical" evidence="1">
    <location>
        <begin position="16"/>
        <end position="35"/>
    </location>
</feature>
<dbReference type="STRING" id="1150112.SAMN04487893_1048"/>
<dbReference type="OrthoDB" id="1263582at2"/>
<keyword evidence="1" id="KW-0472">Membrane</keyword>
<proteinExistence type="predicted"/>
<dbReference type="AlphaFoldDB" id="A0A1I3P8A8"/>
<evidence type="ECO:0000256" key="1">
    <source>
        <dbReference type="SAM" id="Phobius"/>
    </source>
</evidence>
<protein>
    <recommendedName>
        <fullName evidence="4">Yip1 domain-containing protein</fullName>
    </recommendedName>
</protein>
<dbReference type="EMBL" id="FORU01000004">
    <property type="protein sequence ID" value="SFJ17266.1"/>
    <property type="molecule type" value="Genomic_DNA"/>
</dbReference>
<evidence type="ECO:0008006" key="4">
    <source>
        <dbReference type="Google" id="ProtNLM"/>
    </source>
</evidence>
<keyword evidence="1" id="KW-1133">Transmembrane helix</keyword>